<reference evidence="5 6" key="1">
    <citation type="submission" date="2018-01" db="EMBL/GenBank/DDBJ databases">
        <title>Co-occurrence of chitin degradation, pigmentation and bioactivity in marine Pseudoalteromonas.</title>
        <authorList>
            <person name="Paulsen S."/>
            <person name="Gram L."/>
            <person name="Machado H."/>
        </authorList>
    </citation>
    <scope>NUCLEOTIDE SEQUENCE [LARGE SCALE GENOMIC DNA]</scope>
    <source>
        <strain evidence="5 6">S3898</strain>
    </source>
</reference>
<sequence length="1226" mass="139520">MRLFNIMKLWHSLLFCLMVFCAPPAASQLNASPITIASENKQHWFLYDNGLVKFDGHSHFNAQQLTQTLTPPFLSILEQSPFLWIGHQTGLSRVNTRTSESRTWLQTPVSKISQTTDSIIFQSRHRLYQLKNNAVSLLPIDVQAQLWQTSKDGLTFISKSNALFRWSAVSGKQRLANLPWEVDQLLLYKDKVILKNAHNQVFLFSEDLAHKPLLNAENLNIFDSQLFHFVKNVIYSYDLNNHTEYQYQVNNLPIDDLKVTSQSMWVSQLGKWQKFQPTHLILQNDIANSEELKLYQQGVQAFNLFAQNQPVNAVRYIDGGRWAVATAKQIFMFNGEKGDFLPLFDKVDTQALYFTGAGNLWIKDEHGFSQFDLSRKVQLHQYEVQHIHSVTQVSNTQFIASTPDALWVLEKGLAHQLSLPFKNLVFHDVLYSKHSNTLLLSTELGLFELSLVNNQVTGFVQRNQFSGKYLSNAEEQGIWQFDKQGIAHYQNAITKRLIAPFESQRQVLNFRQKLMLLNDSFSLIAQQVQSQDIPLTLSHVKSYYQDKVTESFNPSLPLVIEPNAKRLSLWFSTCVQCQLSYRLSNNAPWQLLDNQKLTLTPTEMSSLEVLASSNNVSRTLSITSAQAQHVWWHWLLLVTPFAALVIWLLQRQLQTSKSQLTEHFSDMLMTHSKDAIWLADEQFNVLKVNQAYSDITGYSAESLVGHKPKIYTEQGRNRALEQHIVAESQLNDYWTGEIWTLNASHQKLALDVTVTKLTHEEHPSEVFYLGVLTNISERKANEQALLNLSTRDNITGLANRALFIESLNQAIASCNKAFPSLLIVLIDIDHFRKINDLMGHDSGDALLKEVAKRLSEHLDKGFTLARVSSDEFAVLIPPYLFSGMTIFFAKKLAGDILKCINHPFTHHGVETSVSASCGLAIYPDDAMDSEHLIRCADSALDHAKHKGHNSYQFFDKQRHQLDPTILSRESALLRAIEDKQFTLFYQPKYQADERKLVGFEGLVRWQQQDGTIESPANFIPFAEECGAIIPMTNYLLEVACQQISHWRMLGLTGNHVAINISAKHFESDFLVDTVRNCLLKYKVPAYCLELEITESAMMADPEQALKIMMQLKALGITIALDDFGTGHSSLGYLKRFPIDVLKIDRSFIVDIEHSDQDRNITATIIRLAKYLNIKVVAEGVENERQAYLLNVMGCGILQGYYFSKPLPANKATQLLENALEETATLS</sequence>
<dbReference type="NCBIfam" id="TIGR00229">
    <property type="entry name" value="sensory_box"/>
    <property type="match status" value="1"/>
</dbReference>
<evidence type="ECO:0000313" key="6">
    <source>
        <dbReference type="Proteomes" id="UP000291338"/>
    </source>
</evidence>
<organism evidence="5 6">
    <name type="scientific">Pseudoalteromonas phenolica</name>
    <dbReference type="NCBI Taxonomy" id="161398"/>
    <lineage>
        <taxon>Bacteria</taxon>
        <taxon>Pseudomonadati</taxon>
        <taxon>Pseudomonadota</taxon>
        <taxon>Gammaproteobacteria</taxon>
        <taxon>Alteromonadales</taxon>
        <taxon>Pseudoalteromonadaceae</taxon>
        <taxon>Pseudoalteromonas</taxon>
    </lineage>
</organism>
<dbReference type="EMBL" id="PPSX01000019">
    <property type="protein sequence ID" value="RZQ54106.1"/>
    <property type="molecule type" value="Genomic_DNA"/>
</dbReference>
<dbReference type="InterPro" id="IPR043128">
    <property type="entry name" value="Rev_trsase/Diguanyl_cyclase"/>
</dbReference>
<evidence type="ECO:0000256" key="1">
    <source>
        <dbReference type="SAM" id="SignalP"/>
    </source>
</evidence>
<dbReference type="PROSITE" id="PS50112">
    <property type="entry name" value="PAS"/>
    <property type="match status" value="1"/>
</dbReference>
<dbReference type="PANTHER" id="PTHR44757:SF2">
    <property type="entry name" value="BIOFILM ARCHITECTURE MAINTENANCE PROTEIN MBAA"/>
    <property type="match status" value="1"/>
</dbReference>
<evidence type="ECO:0000259" key="3">
    <source>
        <dbReference type="PROSITE" id="PS50883"/>
    </source>
</evidence>
<dbReference type="Pfam" id="PF00563">
    <property type="entry name" value="EAL"/>
    <property type="match status" value="1"/>
</dbReference>
<feature type="domain" description="GGDEF" evidence="4">
    <location>
        <begin position="819"/>
        <end position="956"/>
    </location>
</feature>
<evidence type="ECO:0000259" key="4">
    <source>
        <dbReference type="PROSITE" id="PS50887"/>
    </source>
</evidence>
<dbReference type="SMART" id="SM00052">
    <property type="entry name" value="EAL"/>
    <property type="match status" value="1"/>
</dbReference>
<dbReference type="InterPro" id="IPR035919">
    <property type="entry name" value="EAL_sf"/>
</dbReference>
<dbReference type="InterPro" id="IPR000014">
    <property type="entry name" value="PAS"/>
</dbReference>
<evidence type="ECO:0000313" key="5">
    <source>
        <dbReference type="EMBL" id="RZQ54106.1"/>
    </source>
</evidence>
<dbReference type="Gene3D" id="3.30.70.270">
    <property type="match status" value="1"/>
</dbReference>
<dbReference type="InterPro" id="IPR000160">
    <property type="entry name" value="GGDEF_dom"/>
</dbReference>
<feature type="domain" description="EAL" evidence="3">
    <location>
        <begin position="965"/>
        <end position="1219"/>
    </location>
</feature>
<keyword evidence="1" id="KW-0732">Signal</keyword>
<dbReference type="PROSITE" id="PS50883">
    <property type="entry name" value="EAL"/>
    <property type="match status" value="1"/>
</dbReference>
<dbReference type="InterPro" id="IPR052155">
    <property type="entry name" value="Biofilm_reg_signaling"/>
</dbReference>
<evidence type="ECO:0000259" key="2">
    <source>
        <dbReference type="PROSITE" id="PS50112"/>
    </source>
</evidence>
<dbReference type="SUPFAM" id="SSF141868">
    <property type="entry name" value="EAL domain-like"/>
    <property type="match status" value="1"/>
</dbReference>
<feature type="chain" id="PRO_5020820861" description="Diguanylate cyclase" evidence="1">
    <location>
        <begin position="32"/>
        <end position="1226"/>
    </location>
</feature>
<dbReference type="CDD" id="cd00130">
    <property type="entry name" value="PAS"/>
    <property type="match status" value="1"/>
</dbReference>
<dbReference type="SUPFAM" id="SSF55785">
    <property type="entry name" value="PYP-like sensor domain (PAS domain)"/>
    <property type="match status" value="1"/>
</dbReference>
<dbReference type="InterPro" id="IPR035965">
    <property type="entry name" value="PAS-like_dom_sf"/>
</dbReference>
<feature type="domain" description="PAS" evidence="2">
    <location>
        <begin position="661"/>
        <end position="705"/>
    </location>
</feature>
<dbReference type="SUPFAM" id="SSF55073">
    <property type="entry name" value="Nucleotide cyclase"/>
    <property type="match status" value="1"/>
</dbReference>
<dbReference type="InterPro" id="IPR015943">
    <property type="entry name" value="WD40/YVTN_repeat-like_dom_sf"/>
</dbReference>
<dbReference type="Pfam" id="PF13426">
    <property type="entry name" value="PAS_9"/>
    <property type="match status" value="1"/>
</dbReference>
<dbReference type="SMART" id="SM00091">
    <property type="entry name" value="PAS"/>
    <property type="match status" value="1"/>
</dbReference>
<dbReference type="Gene3D" id="3.20.20.450">
    <property type="entry name" value="EAL domain"/>
    <property type="match status" value="1"/>
</dbReference>
<dbReference type="Gene3D" id="3.30.450.20">
    <property type="entry name" value="PAS domain"/>
    <property type="match status" value="1"/>
</dbReference>
<dbReference type="SMART" id="SM00267">
    <property type="entry name" value="GGDEF"/>
    <property type="match status" value="1"/>
</dbReference>
<dbReference type="Pfam" id="PF00990">
    <property type="entry name" value="GGDEF"/>
    <property type="match status" value="1"/>
</dbReference>
<gene>
    <name evidence="5" type="ORF">C1E23_05660</name>
</gene>
<dbReference type="NCBIfam" id="TIGR00254">
    <property type="entry name" value="GGDEF"/>
    <property type="match status" value="1"/>
</dbReference>
<comment type="caution">
    <text evidence="5">The sequence shown here is derived from an EMBL/GenBank/DDBJ whole genome shotgun (WGS) entry which is preliminary data.</text>
</comment>
<accession>A0A4Q7IRF6</accession>
<dbReference type="Proteomes" id="UP000291338">
    <property type="component" value="Unassembled WGS sequence"/>
</dbReference>
<dbReference type="InterPro" id="IPR029787">
    <property type="entry name" value="Nucleotide_cyclase"/>
</dbReference>
<dbReference type="CDD" id="cd01949">
    <property type="entry name" value="GGDEF"/>
    <property type="match status" value="1"/>
</dbReference>
<protein>
    <recommendedName>
        <fullName evidence="7">Diguanylate cyclase</fullName>
    </recommendedName>
</protein>
<proteinExistence type="predicted"/>
<dbReference type="PROSITE" id="PS50887">
    <property type="entry name" value="GGDEF"/>
    <property type="match status" value="1"/>
</dbReference>
<dbReference type="InterPro" id="IPR001633">
    <property type="entry name" value="EAL_dom"/>
</dbReference>
<dbReference type="CDD" id="cd01948">
    <property type="entry name" value="EAL"/>
    <property type="match status" value="1"/>
</dbReference>
<evidence type="ECO:0008006" key="7">
    <source>
        <dbReference type="Google" id="ProtNLM"/>
    </source>
</evidence>
<dbReference type="Gene3D" id="2.130.10.10">
    <property type="entry name" value="YVTN repeat-like/Quinoprotein amine dehydrogenase"/>
    <property type="match status" value="2"/>
</dbReference>
<feature type="signal peptide" evidence="1">
    <location>
        <begin position="1"/>
        <end position="31"/>
    </location>
</feature>
<dbReference type="PANTHER" id="PTHR44757">
    <property type="entry name" value="DIGUANYLATE CYCLASE DGCP"/>
    <property type="match status" value="1"/>
</dbReference>
<dbReference type="AlphaFoldDB" id="A0A4Q7IRF6"/>
<name>A0A4Q7IRF6_9GAMM</name>